<dbReference type="RefSeq" id="WP_090411045.1">
    <property type="nucleotide sequence ID" value="NZ_FNOY01000002.1"/>
</dbReference>
<dbReference type="HAMAP" id="MF_01925">
    <property type="entry name" value="P5C_reductase"/>
    <property type="match status" value="1"/>
</dbReference>
<comment type="function">
    <text evidence="4">Catalyzes the reduction of 1-pyrroline-5-carboxylate (PCA) to L-proline.</text>
</comment>
<dbReference type="InterPro" id="IPR008927">
    <property type="entry name" value="6-PGluconate_DH-like_C_sf"/>
</dbReference>
<evidence type="ECO:0000259" key="9">
    <source>
        <dbReference type="Pfam" id="PF14748"/>
    </source>
</evidence>
<dbReference type="InterPro" id="IPR028939">
    <property type="entry name" value="P5C_Rdtase_cat_N"/>
</dbReference>
<evidence type="ECO:0000259" key="8">
    <source>
        <dbReference type="Pfam" id="PF03807"/>
    </source>
</evidence>
<dbReference type="FunFam" id="1.10.3730.10:FF:000001">
    <property type="entry name" value="Pyrroline-5-carboxylate reductase"/>
    <property type="match status" value="1"/>
</dbReference>
<organism evidence="10 11">
    <name type="scientific">Nitrosomonas halophila</name>
    <dbReference type="NCBI Taxonomy" id="44576"/>
    <lineage>
        <taxon>Bacteria</taxon>
        <taxon>Pseudomonadati</taxon>
        <taxon>Pseudomonadota</taxon>
        <taxon>Betaproteobacteria</taxon>
        <taxon>Nitrosomonadales</taxon>
        <taxon>Nitrosomonadaceae</taxon>
        <taxon>Nitrosomonas</taxon>
    </lineage>
</organism>
<dbReference type="Gene3D" id="1.10.3730.10">
    <property type="entry name" value="ProC C-terminal domain-like"/>
    <property type="match status" value="1"/>
</dbReference>
<keyword evidence="2 4" id="KW-0521">NADP</keyword>
<keyword evidence="3 4" id="KW-0560">Oxidoreductase</keyword>
<feature type="binding site" evidence="6">
    <location>
        <begin position="6"/>
        <end position="11"/>
    </location>
    <ligand>
        <name>NADP(+)</name>
        <dbReference type="ChEBI" id="CHEBI:58349"/>
    </ligand>
</feature>
<accession>A0A1H3BZM2</accession>
<dbReference type="Pfam" id="PF03807">
    <property type="entry name" value="F420_oxidored"/>
    <property type="match status" value="1"/>
</dbReference>
<dbReference type="InterPro" id="IPR000304">
    <property type="entry name" value="Pyrroline-COOH_reductase"/>
</dbReference>
<gene>
    <name evidence="4" type="primary">proC</name>
    <name evidence="10" type="ORF">SAMN05421881_10028</name>
</gene>
<evidence type="ECO:0000313" key="10">
    <source>
        <dbReference type="EMBL" id="SDX47241.1"/>
    </source>
</evidence>
<keyword evidence="11" id="KW-1185">Reference proteome</keyword>
<evidence type="ECO:0000256" key="5">
    <source>
        <dbReference type="NCBIfam" id="TIGR00112"/>
    </source>
</evidence>
<dbReference type="PANTHER" id="PTHR11645:SF0">
    <property type="entry name" value="PYRROLINE-5-CARBOXYLATE REDUCTASE 3"/>
    <property type="match status" value="1"/>
</dbReference>
<dbReference type="PIRSF" id="PIRSF000193">
    <property type="entry name" value="Pyrrol-5-carb_rd"/>
    <property type="match status" value="1"/>
</dbReference>
<evidence type="ECO:0000256" key="6">
    <source>
        <dbReference type="PIRSR" id="PIRSR000193-1"/>
    </source>
</evidence>
<evidence type="ECO:0000256" key="7">
    <source>
        <dbReference type="RuleBase" id="RU003903"/>
    </source>
</evidence>
<dbReference type="GO" id="GO:0005737">
    <property type="term" value="C:cytoplasm"/>
    <property type="evidence" value="ECO:0007669"/>
    <property type="project" value="UniProtKB-SubCell"/>
</dbReference>
<dbReference type="InterPro" id="IPR053790">
    <property type="entry name" value="P5CR-like_CS"/>
</dbReference>
<protein>
    <recommendedName>
        <fullName evidence="4 5">Pyrroline-5-carboxylate reductase</fullName>
        <shortName evidence="4">P5C reductase</shortName>
        <shortName evidence="4">P5CR</shortName>
        <ecNumber evidence="4 5">1.5.1.2</ecNumber>
    </recommendedName>
    <alternativeName>
        <fullName evidence="4">PCA reductase</fullName>
    </alternativeName>
</protein>
<dbReference type="GO" id="GO:0055129">
    <property type="term" value="P:L-proline biosynthetic process"/>
    <property type="evidence" value="ECO:0007669"/>
    <property type="project" value="UniProtKB-UniRule"/>
</dbReference>
<dbReference type="Pfam" id="PF14748">
    <property type="entry name" value="P5CR_dimer"/>
    <property type="match status" value="1"/>
</dbReference>
<feature type="domain" description="Pyrroline-5-carboxylate reductase dimerisation" evidence="9">
    <location>
        <begin position="160"/>
        <end position="263"/>
    </location>
</feature>
<dbReference type="PANTHER" id="PTHR11645">
    <property type="entry name" value="PYRROLINE-5-CARBOXYLATE REDUCTASE"/>
    <property type="match status" value="1"/>
</dbReference>
<dbReference type="NCBIfam" id="TIGR00112">
    <property type="entry name" value="proC"/>
    <property type="match status" value="1"/>
</dbReference>
<dbReference type="STRING" id="44576.SAMN05421881_10028"/>
<name>A0A1H3BZM2_9PROT</name>
<dbReference type="OrthoDB" id="9805754at2"/>
<dbReference type="PROSITE" id="PS00521">
    <property type="entry name" value="P5CR"/>
    <property type="match status" value="1"/>
</dbReference>
<dbReference type="InterPro" id="IPR036291">
    <property type="entry name" value="NAD(P)-bd_dom_sf"/>
</dbReference>
<evidence type="ECO:0000313" key="11">
    <source>
        <dbReference type="Proteomes" id="UP000198640"/>
    </source>
</evidence>
<evidence type="ECO:0000256" key="2">
    <source>
        <dbReference type="ARBA" id="ARBA00022857"/>
    </source>
</evidence>
<proteinExistence type="inferred from homology"/>
<dbReference type="EC" id="1.5.1.2" evidence="4 5"/>
<dbReference type="Gene3D" id="3.40.50.720">
    <property type="entry name" value="NAD(P)-binding Rossmann-like Domain"/>
    <property type="match status" value="1"/>
</dbReference>
<keyword evidence="4 7" id="KW-0028">Amino-acid biosynthesis</keyword>
<comment type="catalytic activity">
    <reaction evidence="4 7">
        <text>L-proline + NADP(+) = (S)-1-pyrroline-5-carboxylate + NADPH + 2 H(+)</text>
        <dbReference type="Rhea" id="RHEA:14109"/>
        <dbReference type="ChEBI" id="CHEBI:15378"/>
        <dbReference type="ChEBI" id="CHEBI:17388"/>
        <dbReference type="ChEBI" id="CHEBI:57783"/>
        <dbReference type="ChEBI" id="CHEBI:58349"/>
        <dbReference type="ChEBI" id="CHEBI:60039"/>
        <dbReference type="EC" id="1.5.1.2"/>
    </reaction>
</comment>
<dbReference type="SUPFAM" id="SSF51735">
    <property type="entry name" value="NAD(P)-binding Rossmann-fold domains"/>
    <property type="match status" value="1"/>
</dbReference>
<dbReference type="Proteomes" id="UP000198640">
    <property type="component" value="Unassembled WGS sequence"/>
</dbReference>
<evidence type="ECO:0000256" key="1">
    <source>
        <dbReference type="ARBA" id="ARBA00005525"/>
    </source>
</evidence>
<keyword evidence="4" id="KW-0963">Cytoplasm</keyword>
<dbReference type="UniPathway" id="UPA00098">
    <property type="reaction ID" value="UER00361"/>
</dbReference>
<comment type="similarity">
    <text evidence="1 4 7">Belongs to the pyrroline-5-carboxylate reductase family.</text>
</comment>
<dbReference type="EMBL" id="FNOY01000002">
    <property type="protein sequence ID" value="SDX47241.1"/>
    <property type="molecule type" value="Genomic_DNA"/>
</dbReference>
<dbReference type="AlphaFoldDB" id="A0A1H3BZM2"/>
<reference evidence="10 11" key="1">
    <citation type="submission" date="2016-10" db="EMBL/GenBank/DDBJ databases">
        <authorList>
            <person name="de Groot N.N."/>
        </authorList>
    </citation>
    <scope>NUCLEOTIDE SEQUENCE [LARGE SCALE GENOMIC DNA]</scope>
    <source>
        <strain evidence="10 11">Nm1</strain>
    </source>
</reference>
<feature type="domain" description="Pyrroline-5-carboxylate reductase catalytic N-terminal" evidence="8">
    <location>
        <begin position="3"/>
        <end position="95"/>
    </location>
</feature>
<evidence type="ECO:0000256" key="3">
    <source>
        <dbReference type="ARBA" id="ARBA00023002"/>
    </source>
</evidence>
<dbReference type="GO" id="GO:0004735">
    <property type="term" value="F:pyrroline-5-carboxylate reductase activity"/>
    <property type="evidence" value="ECO:0007669"/>
    <property type="project" value="UniProtKB-UniRule"/>
</dbReference>
<evidence type="ECO:0000256" key="4">
    <source>
        <dbReference type="HAMAP-Rule" id="MF_01925"/>
    </source>
</evidence>
<sequence length="272" mass="29141">MNITFIGGGNMASAIIGGLIQNGSQPASICVVEIDAHARERLIRQFGITVTEVLADGIDASDIIVFAIKPQQLQALAVQARQLLQNKLVISIAAGIRTHHLSQWLDNHARIIRAMPNTPALIGKGMTGLYAQPTVDNLQKEQAAKILGAVGTVLWVDEEILLDAVTAISGSGPAYVFYFLEAMQEAGVELGLTADIARQLTLQTFLGATDLAAQSDEAFNTLRSRVTSKGGTTEQALLSLEQSAVKQAFKRAIRASYDRSLEMGEILGRTES</sequence>
<comment type="catalytic activity">
    <reaction evidence="4">
        <text>L-proline + NAD(+) = (S)-1-pyrroline-5-carboxylate + NADH + 2 H(+)</text>
        <dbReference type="Rhea" id="RHEA:14105"/>
        <dbReference type="ChEBI" id="CHEBI:15378"/>
        <dbReference type="ChEBI" id="CHEBI:17388"/>
        <dbReference type="ChEBI" id="CHEBI:57540"/>
        <dbReference type="ChEBI" id="CHEBI:57945"/>
        <dbReference type="ChEBI" id="CHEBI:60039"/>
        <dbReference type="EC" id="1.5.1.2"/>
    </reaction>
</comment>
<comment type="pathway">
    <text evidence="4 7">Amino-acid biosynthesis; L-proline biosynthesis; L-proline from L-glutamate 5-semialdehyde: step 1/1.</text>
</comment>
<dbReference type="SUPFAM" id="SSF48179">
    <property type="entry name" value="6-phosphogluconate dehydrogenase C-terminal domain-like"/>
    <property type="match status" value="1"/>
</dbReference>
<dbReference type="InterPro" id="IPR029036">
    <property type="entry name" value="P5CR_dimer"/>
</dbReference>
<comment type="subcellular location">
    <subcellularLocation>
        <location evidence="4">Cytoplasm</location>
    </subcellularLocation>
</comment>
<keyword evidence="4 7" id="KW-0641">Proline biosynthesis</keyword>
<feature type="binding site" evidence="6">
    <location>
        <begin position="67"/>
        <end position="70"/>
    </location>
    <ligand>
        <name>NADP(+)</name>
        <dbReference type="ChEBI" id="CHEBI:58349"/>
    </ligand>
</feature>